<accession>A0A6V7W905</accession>
<dbReference type="AlphaFoldDB" id="A0A6V7W905"/>
<protein>
    <submittedName>
        <fullName evidence="2">Uncharacterized protein</fullName>
    </submittedName>
</protein>
<comment type="caution">
    <text evidence="2">The sequence shown here is derived from an EMBL/GenBank/DDBJ whole genome shotgun (WGS) entry which is preliminary data.</text>
</comment>
<evidence type="ECO:0000256" key="1">
    <source>
        <dbReference type="SAM" id="SignalP"/>
    </source>
</evidence>
<feature type="signal peptide" evidence="1">
    <location>
        <begin position="1"/>
        <end position="24"/>
    </location>
</feature>
<reference evidence="2 3" key="1">
    <citation type="submission" date="2020-08" db="EMBL/GenBank/DDBJ databases">
        <authorList>
            <person name="Koutsovoulos G."/>
            <person name="Danchin GJ E."/>
        </authorList>
    </citation>
    <scope>NUCLEOTIDE SEQUENCE [LARGE SCALE GENOMIC DNA]</scope>
</reference>
<evidence type="ECO:0000313" key="2">
    <source>
        <dbReference type="EMBL" id="CAD2183584.1"/>
    </source>
</evidence>
<name>A0A6V7W905_MELEN</name>
<keyword evidence="1" id="KW-0732">Signal</keyword>
<gene>
    <name evidence="2" type="ORF">MENT_LOCUS35889</name>
</gene>
<organism evidence="2 3">
    <name type="scientific">Meloidogyne enterolobii</name>
    <name type="common">Root-knot nematode worm</name>
    <name type="synonym">Meloidogyne mayaguensis</name>
    <dbReference type="NCBI Taxonomy" id="390850"/>
    <lineage>
        <taxon>Eukaryota</taxon>
        <taxon>Metazoa</taxon>
        <taxon>Ecdysozoa</taxon>
        <taxon>Nematoda</taxon>
        <taxon>Chromadorea</taxon>
        <taxon>Rhabditida</taxon>
        <taxon>Tylenchina</taxon>
        <taxon>Tylenchomorpha</taxon>
        <taxon>Tylenchoidea</taxon>
        <taxon>Meloidogynidae</taxon>
        <taxon>Meloidogyninae</taxon>
        <taxon>Meloidogyne</taxon>
    </lineage>
</organism>
<evidence type="ECO:0000313" key="3">
    <source>
        <dbReference type="Proteomes" id="UP000580250"/>
    </source>
</evidence>
<sequence>MPASTKLLIILIFILVILFEFSKQSGPPQTCFSDKECYPGFCDKRRGFRGVCSGCFVHKCPDGACCPGDKCKRQVSGNYVDYFCSKDCINEGQACQADDGCCYGMEII</sequence>
<dbReference type="Proteomes" id="UP000580250">
    <property type="component" value="Unassembled WGS sequence"/>
</dbReference>
<dbReference type="EMBL" id="CAJEWN010000473">
    <property type="protein sequence ID" value="CAD2183584.1"/>
    <property type="molecule type" value="Genomic_DNA"/>
</dbReference>
<feature type="chain" id="PRO_5028304537" evidence="1">
    <location>
        <begin position="25"/>
        <end position="108"/>
    </location>
</feature>
<proteinExistence type="predicted"/>